<dbReference type="PROSITE" id="PS51257">
    <property type="entry name" value="PROKAR_LIPOPROTEIN"/>
    <property type="match status" value="1"/>
</dbReference>
<dbReference type="InterPro" id="IPR008557">
    <property type="entry name" value="PhoX"/>
</dbReference>
<dbReference type="EMBL" id="LVHG01000055">
    <property type="protein sequence ID" value="OAK61675.1"/>
    <property type="molecule type" value="Genomic_DNA"/>
</dbReference>
<feature type="region of interest" description="Disordered" evidence="1">
    <location>
        <begin position="579"/>
        <end position="606"/>
    </location>
</feature>
<comment type="caution">
    <text evidence="3">The sequence shown here is derived from an EMBL/GenBank/DDBJ whole genome shotgun (WGS) entry which is preliminary data.</text>
</comment>
<dbReference type="Pfam" id="PF05787">
    <property type="entry name" value="PhoX"/>
    <property type="match status" value="1"/>
</dbReference>
<sequence length="622" mass="66879">MPLDRRRFLLQSGSAAAVVALFGQGCAAPAAGKADAGVLGFTGVPASLRDGVAIPPEYEWQLLYPWGTPTGIAGRMPAFATDASNSADDQAVQAGMHHDGMHFFALDASGDRGLLVMNHEYTDEQLLHADGARQWTPEKVRKSLHAMGVSVIEIRRTPEGWRQVLPSPFARRVHGNTPMRIAGPAAGTPLMRTAANPAGDAVFGTFANCAMGVTPWGTYLTCEENFHGYFGGPKEAASRMTAAQRRYGTVPGSQWVEYWRFDERFDLSRHPNEAHRFGWVVEIDPFDPAATPIKRTALGRKRQESATCTVAKDGRLVVYMGDDSRFEYIYKFVSRDKVRPGTDAAARAANRHLLDDGTLHVARYDAGGRGRWLELTHGRGGLDAAGGFADQAEVLVHARLAGDVVGGTKMDRPEWIAVHPQSGEVYVTLTNNSQRGDAGKPGTDAANPRANNLFGGILRWREDGGDAASTGFAWDHFALAGDPAQPGSGARYPAAEADMFGAPDGLHFDQGGLLWIQTDMSGQVIGKPPYTSLGNNQMLCADPASGRIKRFLTGPNGCEITGCVVTPDRRTLFVNIQHPGEARDDGDSKHNSAWPDGTVPGSARPRSATLAIRRRDGGIVGT</sequence>
<dbReference type="Proteomes" id="UP000077852">
    <property type="component" value="Unassembled WGS sequence"/>
</dbReference>
<dbReference type="RefSeq" id="WP_081269140.1">
    <property type="nucleotide sequence ID" value="NZ_LVHG01000055.1"/>
</dbReference>
<gene>
    <name evidence="3" type="ORF">A3K87_20515</name>
</gene>
<protein>
    <submittedName>
        <fullName evidence="3">Tat pathway signal protein</fullName>
    </submittedName>
</protein>
<dbReference type="AlphaFoldDB" id="A0AA91I9Y5"/>
<evidence type="ECO:0000313" key="3">
    <source>
        <dbReference type="EMBL" id="OAK61675.1"/>
    </source>
</evidence>
<evidence type="ECO:0000256" key="2">
    <source>
        <dbReference type="SAM" id="SignalP"/>
    </source>
</evidence>
<name>A0AA91I9Y5_VARPD</name>
<feature type="signal peptide" evidence="2">
    <location>
        <begin position="1"/>
        <end position="27"/>
    </location>
</feature>
<reference evidence="3 4" key="1">
    <citation type="submission" date="2016-03" db="EMBL/GenBank/DDBJ databases">
        <title>Genome sequence of Variovorax paradoxus KB5.</title>
        <authorList>
            <person name="Jeong H."/>
            <person name="Hong C.E."/>
            <person name="Jo S.H."/>
            <person name="Park J.M."/>
        </authorList>
    </citation>
    <scope>NUCLEOTIDE SEQUENCE [LARGE SCALE GENOMIC DNA]</scope>
    <source>
        <strain evidence="3 4">KB5</strain>
    </source>
</reference>
<dbReference type="InterPro" id="IPR006311">
    <property type="entry name" value="TAT_signal"/>
</dbReference>
<keyword evidence="2" id="KW-0732">Signal</keyword>
<dbReference type="PANTHER" id="PTHR35399:SF2">
    <property type="entry name" value="DUF839 DOMAIN-CONTAINING PROTEIN"/>
    <property type="match status" value="1"/>
</dbReference>
<dbReference type="SUPFAM" id="SSF63829">
    <property type="entry name" value="Calcium-dependent phosphotriesterase"/>
    <property type="match status" value="1"/>
</dbReference>
<feature type="chain" id="PRO_5041723512" evidence="2">
    <location>
        <begin position="28"/>
        <end position="622"/>
    </location>
</feature>
<evidence type="ECO:0000313" key="4">
    <source>
        <dbReference type="Proteomes" id="UP000077852"/>
    </source>
</evidence>
<feature type="compositionally biased region" description="Basic and acidic residues" evidence="1">
    <location>
        <begin position="580"/>
        <end position="590"/>
    </location>
</feature>
<evidence type="ECO:0000256" key="1">
    <source>
        <dbReference type="SAM" id="MobiDB-lite"/>
    </source>
</evidence>
<organism evidence="3 4">
    <name type="scientific">Variovorax paradoxus</name>
    <dbReference type="NCBI Taxonomy" id="34073"/>
    <lineage>
        <taxon>Bacteria</taxon>
        <taxon>Pseudomonadati</taxon>
        <taxon>Pseudomonadota</taxon>
        <taxon>Betaproteobacteria</taxon>
        <taxon>Burkholderiales</taxon>
        <taxon>Comamonadaceae</taxon>
        <taxon>Variovorax</taxon>
    </lineage>
</organism>
<dbReference type="PANTHER" id="PTHR35399">
    <property type="entry name" value="SLR8030 PROTEIN"/>
    <property type="match status" value="1"/>
</dbReference>
<dbReference type="PROSITE" id="PS51318">
    <property type="entry name" value="TAT"/>
    <property type="match status" value="1"/>
</dbReference>
<proteinExistence type="predicted"/>
<accession>A0AA91I9Y5</accession>